<reference evidence="1" key="2">
    <citation type="submission" date="2021-08" db="EMBL/GenBank/DDBJ databases">
        <authorList>
            <person name="Tani A."/>
            <person name="Ola A."/>
            <person name="Ogura Y."/>
            <person name="Katsura K."/>
            <person name="Hayashi T."/>
        </authorList>
    </citation>
    <scope>NUCLEOTIDE SEQUENCE</scope>
    <source>
        <strain evidence="1">DSM 14458</strain>
    </source>
</reference>
<sequence length="45" mass="5115">MLGAPGYDNPFCLAVDKKYYFLPIFNDSVAWQQQLLVQSAKYSAI</sequence>
<evidence type="ECO:0000313" key="2">
    <source>
        <dbReference type="Proteomes" id="UP001055093"/>
    </source>
</evidence>
<gene>
    <name evidence="1" type="ORF">BGCPKDLD_4806</name>
</gene>
<dbReference type="Proteomes" id="UP001055093">
    <property type="component" value="Unassembled WGS sequence"/>
</dbReference>
<organism evidence="1 2">
    <name type="scientific">Methylorubrum suomiense</name>
    <dbReference type="NCBI Taxonomy" id="144191"/>
    <lineage>
        <taxon>Bacteria</taxon>
        <taxon>Pseudomonadati</taxon>
        <taxon>Pseudomonadota</taxon>
        <taxon>Alphaproteobacteria</taxon>
        <taxon>Hyphomicrobiales</taxon>
        <taxon>Methylobacteriaceae</taxon>
        <taxon>Methylorubrum</taxon>
    </lineage>
</organism>
<accession>A0ABQ4V282</accession>
<reference evidence="1" key="1">
    <citation type="journal article" date="2021" name="Front. Microbiol.">
        <title>Comprehensive Comparative Genomics and Phenotyping of Methylobacterium Species.</title>
        <authorList>
            <person name="Alessa O."/>
            <person name="Ogura Y."/>
            <person name="Fujitani Y."/>
            <person name="Takami H."/>
            <person name="Hayashi T."/>
            <person name="Sahin N."/>
            <person name="Tani A."/>
        </authorList>
    </citation>
    <scope>NUCLEOTIDE SEQUENCE</scope>
    <source>
        <strain evidence="1">DSM 14458</strain>
    </source>
</reference>
<proteinExistence type="predicted"/>
<protein>
    <submittedName>
        <fullName evidence="1">Uncharacterized protein</fullName>
    </submittedName>
</protein>
<keyword evidence="2" id="KW-1185">Reference proteome</keyword>
<dbReference type="EMBL" id="BPRE01000021">
    <property type="protein sequence ID" value="GJE78194.1"/>
    <property type="molecule type" value="Genomic_DNA"/>
</dbReference>
<evidence type="ECO:0000313" key="1">
    <source>
        <dbReference type="EMBL" id="GJE78194.1"/>
    </source>
</evidence>
<comment type="caution">
    <text evidence="1">The sequence shown here is derived from an EMBL/GenBank/DDBJ whole genome shotgun (WGS) entry which is preliminary data.</text>
</comment>
<name>A0ABQ4V282_9HYPH</name>